<dbReference type="AlphaFoldDB" id="A0A8D4ZZ60"/>
<reference evidence="14" key="1">
    <citation type="submission" date="2019-05" db="EMBL/GenBank/DDBJ databases">
        <title>Complete genome sequencing of Dialister sp. strain 5BBH33.</title>
        <authorList>
            <person name="Sakamoto M."/>
            <person name="Murakami T."/>
            <person name="Mori H."/>
        </authorList>
    </citation>
    <scope>NUCLEOTIDE SEQUENCE [LARGE SCALE GENOMIC DNA]</scope>
    <source>
        <strain evidence="14">5BBH33</strain>
    </source>
</reference>
<feature type="transmembrane region" description="Helical" evidence="11">
    <location>
        <begin position="39"/>
        <end position="59"/>
    </location>
</feature>
<organism evidence="13 14">
    <name type="scientific">Dialister hominis</name>
    <dbReference type="NCBI Taxonomy" id="2582419"/>
    <lineage>
        <taxon>Bacteria</taxon>
        <taxon>Bacillati</taxon>
        <taxon>Bacillota</taxon>
        <taxon>Negativicutes</taxon>
        <taxon>Veillonellales</taxon>
        <taxon>Veillonellaceae</taxon>
        <taxon>Dialister</taxon>
    </lineage>
</organism>
<dbReference type="GeneID" id="92715238"/>
<dbReference type="PANTHER" id="PTHR12428">
    <property type="entry name" value="OXA1"/>
    <property type="match status" value="1"/>
</dbReference>
<evidence type="ECO:0000259" key="12">
    <source>
        <dbReference type="Pfam" id="PF02096"/>
    </source>
</evidence>
<evidence type="ECO:0000256" key="3">
    <source>
        <dbReference type="ARBA" id="ARBA00022475"/>
    </source>
</evidence>
<evidence type="ECO:0000256" key="2">
    <source>
        <dbReference type="ARBA" id="ARBA00022448"/>
    </source>
</evidence>
<proteinExistence type="inferred from homology"/>
<dbReference type="PANTHER" id="PTHR12428:SF65">
    <property type="entry name" value="CYTOCHROME C OXIDASE ASSEMBLY PROTEIN COX18, MITOCHONDRIAL"/>
    <property type="match status" value="1"/>
</dbReference>
<feature type="compositionally biased region" description="Basic and acidic residues" evidence="10">
    <location>
        <begin position="266"/>
        <end position="277"/>
    </location>
</feature>
<keyword evidence="14" id="KW-1185">Reference proteome</keyword>
<gene>
    <name evidence="13" type="ORF">Dia5BBH33_00180</name>
</gene>
<feature type="region of interest" description="Disordered" evidence="10">
    <location>
        <begin position="264"/>
        <end position="324"/>
    </location>
</feature>
<keyword evidence="4 9" id="KW-0812">Transmembrane</keyword>
<feature type="transmembrane region" description="Helical" evidence="11">
    <location>
        <begin position="180"/>
        <end position="204"/>
    </location>
</feature>
<sequence>MSDFQIPLLSTFVGFLADIMRVSLEFCYKFTNDMGFPSYGIAIIVLTVIIKTLLLPFALKQIKSMKAMQEIQPEMQRIQKKYKNDPNKLREEMGKLYKEHGASPLAGCLPLLIQMPFLVSIYYALQGFAYDPAHESFLWLQSLAVPDSTYILPILSAASTFVISWQTTPKDAPGNQKTMLLLMPIMIGWMSLNFPSGLVIYWIVCNLYQLVQQTIMYREEMVDRLGVSKKGVLTVHNHEDEDEVKTEEPKKKKVIRKRVIKKVVKKKEPEAAEKAESEEQAEVAPKADAPKEETKEEKKAPEASPEAEDKKNNDKKPGEADETK</sequence>
<dbReference type="RefSeq" id="WP_022381672.1">
    <property type="nucleotide sequence ID" value="NZ_AP019697.1"/>
</dbReference>
<dbReference type="GO" id="GO:0005886">
    <property type="term" value="C:plasma membrane"/>
    <property type="evidence" value="ECO:0007669"/>
    <property type="project" value="UniProtKB-SubCell"/>
</dbReference>
<dbReference type="PRINTS" id="PR00701">
    <property type="entry name" value="60KDINNERMP"/>
</dbReference>
<dbReference type="GO" id="GO:0051205">
    <property type="term" value="P:protein insertion into membrane"/>
    <property type="evidence" value="ECO:0007669"/>
    <property type="project" value="TreeGrafter"/>
</dbReference>
<name>A0A8D4ZZ60_9FIRM</name>
<evidence type="ECO:0000256" key="4">
    <source>
        <dbReference type="ARBA" id="ARBA00022692"/>
    </source>
</evidence>
<evidence type="ECO:0000313" key="14">
    <source>
        <dbReference type="Proteomes" id="UP000320585"/>
    </source>
</evidence>
<dbReference type="InterPro" id="IPR047196">
    <property type="entry name" value="YidC_ALB_C"/>
</dbReference>
<feature type="transmembrane region" description="Helical" evidence="11">
    <location>
        <begin position="105"/>
        <end position="130"/>
    </location>
</feature>
<dbReference type="InterPro" id="IPR028055">
    <property type="entry name" value="YidC/Oxa/ALB_C"/>
</dbReference>
<dbReference type="NCBIfam" id="TIGR03592">
    <property type="entry name" value="yidC_oxa1_cterm"/>
    <property type="match status" value="1"/>
</dbReference>
<keyword evidence="2" id="KW-0813">Transport</keyword>
<dbReference type="Pfam" id="PF02096">
    <property type="entry name" value="60KD_IMP"/>
    <property type="match status" value="1"/>
</dbReference>
<keyword evidence="7 11" id="KW-0472">Membrane</keyword>
<evidence type="ECO:0000313" key="13">
    <source>
        <dbReference type="EMBL" id="BBK24083.1"/>
    </source>
</evidence>
<dbReference type="KEGG" id="dho:Dia5BBH33_00180"/>
<feature type="compositionally biased region" description="Basic and acidic residues" evidence="10">
    <location>
        <begin position="288"/>
        <end position="324"/>
    </location>
</feature>
<dbReference type="OrthoDB" id="9780552at2"/>
<evidence type="ECO:0000256" key="8">
    <source>
        <dbReference type="ARBA" id="ARBA00023186"/>
    </source>
</evidence>
<comment type="similarity">
    <text evidence="9">Belongs to the OXA1/ALB3/YidC family.</text>
</comment>
<accession>A0A8D4ZZ60</accession>
<feature type="domain" description="Membrane insertase YidC/Oxa/ALB C-terminal" evidence="12">
    <location>
        <begin position="39"/>
        <end position="218"/>
    </location>
</feature>
<keyword evidence="3" id="KW-1003">Cell membrane</keyword>
<evidence type="ECO:0000256" key="10">
    <source>
        <dbReference type="SAM" id="MobiDB-lite"/>
    </source>
</evidence>
<keyword evidence="8" id="KW-0143">Chaperone</keyword>
<protein>
    <recommendedName>
        <fullName evidence="12">Membrane insertase YidC/Oxa/ALB C-terminal domain-containing protein</fullName>
    </recommendedName>
</protein>
<evidence type="ECO:0000256" key="1">
    <source>
        <dbReference type="ARBA" id="ARBA00004651"/>
    </source>
</evidence>
<evidence type="ECO:0000256" key="9">
    <source>
        <dbReference type="RuleBase" id="RU003945"/>
    </source>
</evidence>
<dbReference type="CDD" id="cd20070">
    <property type="entry name" value="5TM_YidC_Alb3"/>
    <property type="match status" value="1"/>
</dbReference>
<evidence type="ECO:0000256" key="5">
    <source>
        <dbReference type="ARBA" id="ARBA00022927"/>
    </source>
</evidence>
<keyword evidence="6 11" id="KW-1133">Transmembrane helix</keyword>
<keyword evidence="5" id="KW-0653">Protein transport</keyword>
<dbReference type="GO" id="GO:0032977">
    <property type="term" value="F:membrane insertase activity"/>
    <property type="evidence" value="ECO:0007669"/>
    <property type="project" value="InterPro"/>
</dbReference>
<comment type="subcellular location">
    <subcellularLocation>
        <location evidence="1">Cell membrane</location>
        <topology evidence="1">Multi-pass membrane protein</topology>
    </subcellularLocation>
    <subcellularLocation>
        <location evidence="9">Membrane</location>
        <topology evidence="9">Multi-pass membrane protein</topology>
    </subcellularLocation>
</comment>
<dbReference type="InterPro" id="IPR001708">
    <property type="entry name" value="YidC/ALB3/OXA1/COX18"/>
</dbReference>
<evidence type="ECO:0000256" key="7">
    <source>
        <dbReference type="ARBA" id="ARBA00023136"/>
    </source>
</evidence>
<dbReference type="EMBL" id="AP019697">
    <property type="protein sequence ID" value="BBK24083.1"/>
    <property type="molecule type" value="Genomic_DNA"/>
</dbReference>
<evidence type="ECO:0000256" key="6">
    <source>
        <dbReference type="ARBA" id="ARBA00022989"/>
    </source>
</evidence>
<dbReference type="GO" id="GO:0015031">
    <property type="term" value="P:protein transport"/>
    <property type="evidence" value="ECO:0007669"/>
    <property type="project" value="UniProtKB-KW"/>
</dbReference>
<dbReference type="Proteomes" id="UP000320585">
    <property type="component" value="Chromosome"/>
</dbReference>
<evidence type="ECO:0000256" key="11">
    <source>
        <dbReference type="SAM" id="Phobius"/>
    </source>
</evidence>